<dbReference type="PANTHER" id="PTHR43080">
    <property type="entry name" value="CBS DOMAIN-CONTAINING PROTEIN CBSX3, MITOCHONDRIAL"/>
    <property type="match status" value="1"/>
</dbReference>
<feature type="domain" description="CBS" evidence="3">
    <location>
        <begin position="135"/>
        <end position="201"/>
    </location>
</feature>
<dbReference type="FunFam" id="3.10.580.10:FF:000016">
    <property type="entry name" value="Transcriptional repressor CcpN"/>
    <property type="match status" value="1"/>
</dbReference>
<proteinExistence type="predicted"/>
<dbReference type="Pfam" id="PF08279">
    <property type="entry name" value="HTH_11"/>
    <property type="match status" value="1"/>
</dbReference>
<reference evidence="4 5" key="1">
    <citation type="submission" date="2016-10" db="EMBL/GenBank/DDBJ databases">
        <authorList>
            <person name="de Groot N.N."/>
        </authorList>
    </citation>
    <scope>NUCLEOTIDE SEQUENCE [LARGE SCALE GENOMIC DNA]</scope>
    <source>
        <strain evidence="4 5">DSM 21771</strain>
    </source>
</reference>
<dbReference type="InterPro" id="IPR013196">
    <property type="entry name" value="HTH_11"/>
</dbReference>
<evidence type="ECO:0000256" key="1">
    <source>
        <dbReference type="ARBA" id="ARBA00023122"/>
    </source>
</evidence>
<dbReference type="InterPro" id="IPR000644">
    <property type="entry name" value="CBS_dom"/>
</dbReference>
<dbReference type="Proteomes" id="UP000198853">
    <property type="component" value="Unassembled WGS sequence"/>
</dbReference>
<organism evidence="4 5">
    <name type="scientific">Natribacillus halophilus</name>
    <dbReference type="NCBI Taxonomy" id="549003"/>
    <lineage>
        <taxon>Bacteria</taxon>
        <taxon>Bacillati</taxon>
        <taxon>Bacillota</taxon>
        <taxon>Bacilli</taxon>
        <taxon>Bacillales</taxon>
        <taxon>Bacillaceae</taxon>
        <taxon>Natribacillus</taxon>
    </lineage>
</organism>
<dbReference type="PIRSF" id="PIRSF026546">
    <property type="entry name" value="UCP026546_CBS_YqzB"/>
    <property type="match status" value="1"/>
</dbReference>
<dbReference type="Pfam" id="PF00571">
    <property type="entry name" value="CBS"/>
    <property type="match status" value="2"/>
</dbReference>
<protein>
    <submittedName>
        <fullName evidence="4">CBS domain-containing protein</fullName>
    </submittedName>
</protein>
<feature type="domain" description="CBS" evidence="3">
    <location>
        <begin position="70"/>
        <end position="126"/>
    </location>
</feature>
<dbReference type="InterPro" id="IPR036390">
    <property type="entry name" value="WH_DNA-bd_sf"/>
</dbReference>
<dbReference type="SUPFAM" id="SSF46785">
    <property type="entry name" value="Winged helix' DNA-binding domain"/>
    <property type="match status" value="1"/>
</dbReference>
<evidence type="ECO:0000259" key="3">
    <source>
        <dbReference type="PROSITE" id="PS51371"/>
    </source>
</evidence>
<gene>
    <name evidence="4" type="ORF">SAMN04488123_101361</name>
</gene>
<dbReference type="PROSITE" id="PS51371">
    <property type="entry name" value="CBS"/>
    <property type="match status" value="2"/>
</dbReference>
<dbReference type="Gene3D" id="3.10.580.10">
    <property type="entry name" value="CBS-domain"/>
    <property type="match status" value="1"/>
</dbReference>
<dbReference type="SUPFAM" id="SSF54631">
    <property type="entry name" value="CBS-domain pair"/>
    <property type="match status" value="1"/>
</dbReference>
<dbReference type="CDD" id="cd04617">
    <property type="entry name" value="CBS_pair_CcpN"/>
    <property type="match status" value="1"/>
</dbReference>
<name>A0A1G8JRM1_9BACI</name>
<dbReference type="AlphaFoldDB" id="A0A1G8JRM1"/>
<sequence length="206" mass="22729">MEIVKEEGPITGEQIGEHLSLTRATLRPDLAILTMVGFLGARPRVGYYYTGKTGAEIPLQEIKELKVKEYQSIPVVVGEADSVYDAISAMFLEDVGTLFVVDQSSQLAGVLSRKDLLRASIGKQDLETMPVSIIMTRMPNITVCRKEDFLLEAASLLIERQIDALPVVSEKDNHQYEVVGRVTKTTMTKALVHLVNSERPLGGNRS</sequence>
<dbReference type="InterPro" id="IPR016842">
    <property type="entry name" value="UCP026546_HTH-CBS"/>
</dbReference>
<dbReference type="SMART" id="SM00116">
    <property type="entry name" value="CBS"/>
    <property type="match status" value="2"/>
</dbReference>
<keyword evidence="1 2" id="KW-0129">CBS domain</keyword>
<evidence type="ECO:0000313" key="4">
    <source>
        <dbReference type="EMBL" id="SDI33846.1"/>
    </source>
</evidence>
<dbReference type="InterPro" id="IPR051257">
    <property type="entry name" value="Diverse_CBS-Domain"/>
</dbReference>
<dbReference type="PANTHER" id="PTHR43080:SF2">
    <property type="entry name" value="CBS DOMAIN-CONTAINING PROTEIN"/>
    <property type="match status" value="1"/>
</dbReference>
<evidence type="ECO:0000256" key="2">
    <source>
        <dbReference type="PROSITE-ProRule" id="PRU00703"/>
    </source>
</evidence>
<dbReference type="InterPro" id="IPR046342">
    <property type="entry name" value="CBS_dom_sf"/>
</dbReference>
<accession>A0A1G8JRM1</accession>
<evidence type="ECO:0000313" key="5">
    <source>
        <dbReference type="Proteomes" id="UP000198853"/>
    </source>
</evidence>
<dbReference type="EMBL" id="FNEN01000001">
    <property type="protein sequence ID" value="SDI33846.1"/>
    <property type="molecule type" value="Genomic_DNA"/>
</dbReference>
<keyword evidence="5" id="KW-1185">Reference proteome</keyword>